<dbReference type="PANTHER" id="PTHR22777:SF32">
    <property type="entry name" value="UPF0053 INNER MEMBRANE PROTEIN YFJD"/>
    <property type="match status" value="1"/>
</dbReference>
<dbReference type="EMBL" id="UOFD01000038">
    <property type="protein sequence ID" value="VAW51996.1"/>
    <property type="molecule type" value="Genomic_DNA"/>
</dbReference>
<evidence type="ECO:0000256" key="9">
    <source>
        <dbReference type="SAM" id="MobiDB-lite"/>
    </source>
</evidence>
<evidence type="ECO:0000256" key="2">
    <source>
        <dbReference type="ARBA" id="ARBA00006337"/>
    </source>
</evidence>
<dbReference type="SUPFAM" id="SSF54631">
    <property type="entry name" value="CBS-domain pair"/>
    <property type="match status" value="1"/>
</dbReference>
<evidence type="ECO:0000256" key="3">
    <source>
        <dbReference type="ARBA" id="ARBA00022475"/>
    </source>
</evidence>
<evidence type="ECO:0000256" key="6">
    <source>
        <dbReference type="ARBA" id="ARBA00022989"/>
    </source>
</evidence>
<sequence length="404" mass="45189">MTLNRYRLKSLADKGHKGARLATRLLNRPDRLLGLILLGNNIVNIFAATIATVIALRLYGEIGLAIAPIALAFVILIFAEVTPKTLAALKPEKLAFPSAFIYTVIATPLYPFVWLVNIFSNALLRLIGVQPDKQIKHELSADELRAVVVEAEHFMPQAHSDMLLGILDLEQVSVEDIMVPRNEITGIDLNDNWNDIEHQITHSQRTRVPVFHDSIDNTVGVLHLRKVLNLFSSDELNMETLKGLIAPVYFIPAGTPLTRQLLSFKDNRRRSGLVVDEYGSIQGLVTLEDILEEIVGQFTTDSPTRNIGIHQQTDGTYLIDGHTHIRDINRTLNWKLPTKGPKTLNGLILEHMEIIPQTGTSLMIESYTFEILRVSNNAVQTAKVQNTQKDNDANDNNEQPSNDH</sequence>
<dbReference type="Gene3D" id="3.30.465.10">
    <property type="match status" value="1"/>
</dbReference>
<dbReference type="GO" id="GO:0005886">
    <property type="term" value="C:plasma membrane"/>
    <property type="evidence" value="ECO:0007669"/>
    <property type="project" value="UniProtKB-SubCell"/>
</dbReference>
<organism evidence="13">
    <name type="scientific">hydrothermal vent metagenome</name>
    <dbReference type="NCBI Taxonomy" id="652676"/>
    <lineage>
        <taxon>unclassified sequences</taxon>
        <taxon>metagenomes</taxon>
        <taxon>ecological metagenomes</taxon>
    </lineage>
</organism>
<keyword evidence="3" id="KW-1003">Cell membrane</keyword>
<evidence type="ECO:0000256" key="8">
    <source>
        <dbReference type="ARBA" id="ARBA00023136"/>
    </source>
</evidence>
<comment type="subcellular location">
    <subcellularLocation>
        <location evidence="1">Cell membrane</location>
        <topology evidence="1">Multi-pass membrane protein</topology>
    </subcellularLocation>
</comment>
<dbReference type="GO" id="GO:0050660">
    <property type="term" value="F:flavin adenine dinucleotide binding"/>
    <property type="evidence" value="ECO:0007669"/>
    <property type="project" value="InterPro"/>
</dbReference>
<dbReference type="InterPro" id="IPR044751">
    <property type="entry name" value="Ion_transp-like_CBS"/>
</dbReference>
<dbReference type="InterPro" id="IPR036318">
    <property type="entry name" value="FAD-bd_PCMH-like_sf"/>
</dbReference>
<keyword evidence="4 10" id="KW-0812">Transmembrane</keyword>
<evidence type="ECO:0000256" key="7">
    <source>
        <dbReference type="ARBA" id="ARBA00023122"/>
    </source>
</evidence>
<proteinExistence type="inferred from homology"/>
<feature type="transmembrane region" description="Helical" evidence="10">
    <location>
        <begin position="94"/>
        <end position="116"/>
    </location>
</feature>
<protein>
    <submittedName>
        <fullName evidence="13">Membrane protein YfjD</fullName>
    </submittedName>
</protein>
<keyword evidence="8 10" id="KW-0472">Membrane</keyword>
<dbReference type="Pfam" id="PF00571">
    <property type="entry name" value="CBS"/>
    <property type="match status" value="1"/>
</dbReference>
<keyword evidence="5" id="KW-0677">Repeat</keyword>
<dbReference type="InterPro" id="IPR002550">
    <property type="entry name" value="CNNM"/>
</dbReference>
<evidence type="ECO:0000256" key="1">
    <source>
        <dbReference type="ARBA" id="ARBA00004651"/>
    </source>
</evidence>
<name>A0A3B0X5I4_9ZZZZ</name>
<feature type="domain" description="CNNM transmembrane" evidence="12">
    <location>
        <begin position="1"/>
        <end position="152"/>
    </location>
</feature>
<dbReference type="SMART" id="SM01091">
    <property type="entry name" value="CorC_HlyC"/>
    <property type="match status" value="1"/>
</dbReference>
<dbReference type="PROSITE" id="PS51846">
    <property type="entry name" value="CNNM"/>
    <property type="match status" value="1"/>
</dbReference>
<keyword evidence="6 10" id="KW-1133">Transmembrane helix</keyword>
<dbReference type="PROSITE" id="PS51371">
    <property type="entry name" value="CBS"/>
    <property type="match status" value="1"/>
</dbReference>
<dbReference type="InterPro" id="IPR046342">
    <property type="entry name" value="CBS_dom_sf"/>
</dbReference>
<dbReference type="PANTHER" id="PTHR22777">
    <property type="entry name" value="HEMOLYSIN-RELATED"/>
    <property type="match status" value="1"/>
</dbReference>
<evidence type="ECO:0000313" key="13">
    <source>
        <dbReference type="EMBL" id="VAW51996.1"/>
    </source>
</evidence>
<feature type="region of interest" description="Disordered" evidence="9">
    <location>
        <begin position="382"/>
        <end position="404"/>
    </location>
</feature>
<evidence type="ECO:0000256" key="10">
    <source>
        <dbReference type="SAM" id="Phobius"/>
    </source>
</evidence>
<dbReference type="CDD" id="cd04590">
    <property type="entry name" value="CBS_pair_CorC_HlyC_assoc"/>
    <property type="match status" value="1"/>
</dbReference>
<accession>A0A3B0X5I4</accession>
<dbReference type="AlphaFoldDB" id="A0A3B0X5I4"/>
<dbReference type="InterPro" id="IPR005170">
    <property type="entry name" value="Transptr-assoc_dom"/>
</dbReference>
<gene>
    <name evidence="13" type="ORF">MNBD_GAMMA06-876</name>
</gene>
<evidence type="ECO:0000256" key="4">
    <source>
        <dbReference type="ARBA" id="ARBA00022692"/>
    </source>
</evidence>
<dbReference type="InterPro" id="IPR000644">
    <property type="entry name" value="CBS_dom"/>
</dbReference>
<keyword evidence="7" id="KW-0129">CBS domain</keyword>
<dbReference type="InterPro" id="IPR016169">
    <property type="entry name" value="FAD-bd_PCMH_sub2"/>
</dbReference>
<feature type="domain" description="CBS" evidence="11">
    <location>
        <begin position="238"/>
        <end position="302"/>
    </location>
</feature>
<dbReference type="SUPFAM" id="SSF56176">
    <property type="entry name" value="FAD-binding/transporter-associated domain-like"/>
    <property type="match status" value="1"/>
</dbReference>
<dbReference type="Pfam" id="PF03471">
    <property type="entry name" value="CorC_HlyC"/>
    <property type="match status" value="1"/>
</dbReference>
<evidence type="ECO:0000259" key="12">
    <source>
        <dbReference type="PROSITE" id="PS51846"/>
    </source>
</evidence>
<feature type="transmembrane region" description="Helical" evidence="10">
    <location>
        <begin position="62"/>
        <end position="82"/>
    </location>
</feature>
<evidence type="ECO:0000259" key="11">
    <source>
        <dbReference type="PROSITE" id="PS51371"/>
    </source>
</evidence>
<evidence type="ECO:0000256" key="5">
    <source>
        <dbReference type="ARBA" id="ARBA00022737"/>
    </source>
</evidence>
<dbReference type="Pfam" id="PF01595">
    <property type="entry name" value="CNNM"/>
    <property type="match status" value="1"/>
</dbReference>
<dbReference type="Gene3D" id="3.10.580.10">
    <property type="entry name" value="CBS-domain"/>
    <property type="match status" value="1"/>
</dbReference>
<feature type="transmembrane region" description="Helical" evidence="10">
    <location>
        <begin position="32"/>
        <end position="56"/>
    </location>
</feature>
<comment type="similarity">
    <text evidence="2">Belongs to the UPF0053 family.</text>
</comment>
<reference evidence="13" key="1">
    <citation type="submission" date="2018-06" db="EMBL/GenBank/DDBJ databases">
        <authorList>
            <person name="Zhirakovskaya E."/>
        </authorList>
    </citation>
    <scope>NUCLEOTIDE SEQUENCE</scope>
</reference>